<dbReference type="OrthoDB" id="3558752at2759"/>
<name>A0A8H7ADI8_9EURO</name>
<reference evidence="1" key="1">
    <citation type="submission" date="2020-02" db="EMBL/GenBank/DDBJ databases">
        <authorList>
            <person name="Palmer J.M."/>
        </authorList>
    </citation>
    <scope>NUCLEOTIDE SEQUENCE</scope>
    <source>
        <strain evidence="1">EPUS1.4</strain>
        <tissue evidence="1">Thallus</tissue>
    </source>
</reference>
<proteinExistence type="predicted"/>
<dbReference type="Proteomes" id="UP000606974">
    <property type="component" value="Unassembled WGS sequence"/>
</dbReference>
<evidence type="ECO:0000313" key="1">
    <source>
        <dbReference type="EMBL" id="KAF7506903.1"/>
    </source>
</evidence>
<protein>
    <submittedName>
        <fullName evidence="1">Uncharacterized protein</fullName>
    </submittedName>
</protein>
<gene>
    <name evidence="1" type="ORF">GJ744_011144</name>
</gene>
<dbReference type="EMBL" id="JAACFV010000078">
    <property type="protein sequence ID" value="KAF7506903.1"/>
    <property type="molecule type" value="Genomic_DNA"/>
</dbReference>
<accession>A0A8H7ADI8</accession>
<organism evidence="1 2">
    <name type="scientific">Endocarpon pusillum</name>
    <dbReference type="NCBI Taxonomy" id="364733"/>
    <lineage>
        <taxon>Eukaryota</taxon>
        <taxon>Fungi</taxon>
        <taxon>Dikarya</taxon>
        <taxon>Ascomycota</taxon>
        <taxon>Pezizomycotina</taxon>
        <taxon>Eurotiomycetes</taxon>
        <taxon>Chaetothyriomycetidae</taxon>
        <taxon>Verrucariales</taxon>
        <taxon>Verrucariaceae</taxon>
        <taxon>Endocarpon</taxon>
    </lineage>
</organism>
<dbReference type="AlphaFoldDB" id="A0A8H7ADI8"/>
<keyword evidence="2" id="KW-1185">Reference proteome</keyword>
<evidence type="ECO:0000313" key="2">
    <source>
        <dbReference type="Proteomes" id="UP000606974"/>
    </source>
</evidence>
<sequence>MEAVAAISLAANICQFVDFSCRVLREGKQISIRGSSLSVQHLSLVADDLKKFLLSLKQQLESCNDPNAGLDSEDQALVDLANGCNEVAQALLDGLQKYPRVAEEERREAEMKQETRRVGRPIKASKVGGVLGCEVFERPLV</sequence>
<comment type="caution">
    <text evidence="1">The sequence shown here is derived from an EMBL/GenBank/DDBJ whole genome shotgun (WGS) entry which is preliminary data.</text>
</comment>